<protein>
    <submittedName>
        <fullName evidence="2">Uncharacterized protein</fullName>
    </submittedName>
</protein>
<evidence type="ECO:0000256" key="1">
    <source>
        <dbReference type="SAM" id="MobiDB-lite"/>
    </source>
</evidence>
<keyword evidence="3" id="KW-1185">Reference proteome</keyword>
<evidence type="ECO:0000313" key="3">
    <source>
        <dbReference type="Proteomes" id="UP000451471"/>
    </source>
</evidence>
<evidence type="ECO:0000313" key="2">
    <source>
        <dbReference type="EMBL" id="MWG35894.1"/>
    </source>
</evidence>
<gene>
    <name evidence="2" type="ORF">GQS65_15615</name>
</gene>
<dbReference type="OrthoDB" id="385396at2157"/>
<organism evidence="2 3">
    <name type="scientific">Halomarina oriensis</name>
    <dbReference type="NCBI Taxonomy" id="671145"/>
    <lineage>
        <taxon>Archaea</taxon>
        <taxon>Methanobacteriati</taxon>
        <taxon>Methanobacteriota</taxon>
        <taxon>Stenosarchaea group</taxon>
        <taxon>Halobacteria</taxon>
        <taxon>Halobacteriales</taxon>
        <taxon>Natronomonadaceae</taxon>
        <taxon>Halomarina</taxon>
    </lineage>
</organism>
<dbReference type="RefSeq" id="WP_158205562.1">
    <property type="nucleotide sequence ID" value="NZ_WSZK01000028.1"/>
</dbReference>
<name>A0A6B0GMC8_9EURY</name>
<reference evidence="2 3" key="1">
    <citation type="submission" date="2019-12" db="EMBL/GenBank/DDBJ databases">
        <title>Halocatena pleomorpha gen. nov. sp. nov., an extremely halophilic archaeon of family Halobacteriaceae isolated from saltpan soil.</title>
        <authorList>
            <person name="Pal Y."/>
            <person name="Verma A."/>
            <person name="Krishnamurthi S."/>
            <person name="Kumar P."/>
        </authorList>
    </citation>
    <scope>NUCLEOTIDE SEQUENCE [LARGE SCALE GENOMIC DNA]</scope>
    <source>
        <strain evidence="2 3">JCM 16495</strain>
    </source>
</reference>
<dbReference type="EMBL" id="WSZK01000028">
    <property type="protein sequence ID" value="MWG35894.1"/>
    <property type="molecule type" value="Genomic_DNA"/>
</dbReference>
<feature type="compositionally biased region" description="Low complexity" evidence="1">
    <location>
        <begin position="15"/>
        <end position="29"/>
    </location>
</feature>
<accession>A0A6B0GMC8</accession>
<comment type="caution">
    <text evidence="2">The sequence shown here is derived from an EMBL/GenBank/DDBJ whole genome shotgun (WGS) entry which is preliminary data.</text>
</comment>
<dbReference type="AlphaFoldDB" id="A0A6B0GMC8"/>
<feature type="region of interest" description="Disordered" evidence="1">
    <location>
        <begin position="1"/>
        <end position="29"/>
    </location>
</feature>
<sequence>MSQQEPSYDQRIADQRANSASAATAQAAARVQQDQLQEILQNPEFLDKLGDPNVDESDVHDWVTDEYGPAFSKALIKGNMDADYPRRQELLNPNAVDRAIAERTPGRCLRQHPKLNALAQGITGTAEYPDPTDNPDYRAPITPAKKRVLRDAYDIRTLLQSLSAEGKGTDVVGTATTENRTVGRREDSSKSYRERVAGVFN</sequence>
<feature type="region of interest" description="Disordered" evidence="1">
    <location>
        <begin position="173"/>
        <end position="201"/>
    </location>
</feature>
<dbReference type="Proteomes" id="UP000451471">
    <property type="component" value="Unassembled WGS sequence"/>
</dbReference>
<feature type="compositionally biased region" description="Basic and acidic residues" evidence="1">
    <location>
        <begin position="181"/>
        <end position="201"/>
    </location>
</feature>
<proteinExistence type="predicted"/>